<keyword evidence="1" id="KW-0812">Transmembrane</keyword>
<dbReference type="Proteomes" id="UP001162131">
    <property type="component" value="Unassembled WGS sequence"/>
</dbReference>
<feature type="transmembrane region" description="Helical" evidence="1">
    <location>
        <begin position="221"/>
        <end position="245"/>
    </location>
</feature>
<sequence length="336" mass="38309">MECYSQPGQVYLYGVSGLTWSFIACLWLVNTWTCNERHSKPLQRMMSFVLIFKGLHCIFYSLMMASCQDGLVSPYWSLAITSTYTLYNTFIYTTLILISKGFCITREFLDRGEVTVVAMTMGAVYLGFSAFMIERDKLIPLLIIMLIVLFYLTAKFTKSIVVALIRRYQDLLAANARPMIPTVLKKISMMKTFLFLVYFYFIQQLMIIFLYYIGIAINSESYSLVIDTAAEAGDILGIAGIFFVFRSKDQGRYFDSNELPSSLQHQPIAPFMEAKIADNASISELSAENPVVVLNPQDTKDETPYHYMLVALPIRLDPMHDAAFVHVDNDLRQPLL</sequence>
<organism evidence="2 3">
    <name type="scientific">Blepharisma stoltei</name>
    <dbReference type="NCBI Taxonomy" id="1481888"/>
    <lineage>
        <taxon>Eukaryota</taxon>
        <taxon>Sar</taxon>
        <taxon>Alveolata</taxon>
        <taxon>Ciliophora</taxon>
        <taxon>Postciliodesmatophora</taxon>
        <taxon>Heterotrichea</taxon>
        <taxon>Heterotrichida</taxon>
        <taxon>Blepharismidae</taxon>
        <taxon>Blepharisma</taxon>
    </lineage>
</organism>
<dbReference type="AlphaFoldDB" id="A0AAU9IF62"/>
<dbReference type="PANTHER" id="PTHR36329:SF1">
    <property type="entry name" value="TRANSMEMBRANE PROTEIN"/>
    <property type="match status" value="1"/>
</dbReference>
<evidence type="ECO:0000313" key="3">
    <source>
        <dbReference type="Proteomes" id="UP001162131"/>
    </source>
</evidence>
<name>A0AAU9IF62_9CILI</name>
<dbReference type="EMBL" id="CAJZBQ010000009">
    <property type="protein sequence ID" value="CAG9312752.1"/>
    <property type="molecule type" value="Genomic_DNA"/>
</dbReference>
<comment type="caution">
    <text evidence="2">The sequence shown here is derived from an EMBL/GenBank/DDBJ whole genome shotgun (WGS) entry which is preliminary data.</text>
</comment>
<keyword evidence="1" id="KW-1133">Transmembrane helix</keyword>
<keyword evidence="3" id="KW-1185">Reference proteome</keyword>
<evidence type="ECO:0000313" key="2">
    <source>
        <dbReference type="EMBL" id="CAG9312752.1"/>
    </source>
</evidence>
<gene>
    <name evidence="2" type="ORF">BSTOLATCC_MIC7548</name>
</gene>
<accession>A0AAU9IF62</accession>
<keyword evidence="1" id="KW-0472">Membrane</keyword>
<proteinExistence type="predicted"/>
<protein>
    <submittedName>
        <fullName evidence="2">Uncharacterized protein</fullName>
    </submittedName>
</protein>
<reference evidence="2" key="1">
    <citation type="submission" date="2021-09" db="EMBL/GenBank/DDBJ databases">
        <authorList>
            <consortium name="AG Swart"/>
            <person name="Singh M."/>
            <person name="Singh A."/>
            <person name="Seah K."/>
            <person name="Emmerich C."/>
        </authorList>
    </citation>
    <scope>NUCLEOTIDE SEQUENCE</scope>
    <source>
        <strain evidence="2">ATCC30299</strain>
    </source>
</reference>
<feature type="transmembrane region" description="Helical" evidence="1">
    <location>
        <begin position="193"/>
        <end position="215"/>
    </location>
</feature>
<dbReference type="PANTHER" id="PTHR36329">
    <property type="entry name" value="TRANSMEMBRANE PROTEIN"/>
    <property type="match status" value="1"/>
</dbReference>
<evidence type="ECO:0000256" key="1">
    <source>
        <dbReference type="SAM" id="Phobius"/>
    </source>
</evidence>
<feature type="transmembrane region" description="Helical" evidence="1">
    <location>
        <begin position="75"/>
        <end position="102"/>
    </location>
</feature>
<feature type="transmembrane region" description="Helical" evidence="1">
    <location>
        <begin position="45"/>
        <end position="63"/>
    </location>
</feature>
<feature type="transmembrane region" description="Helical" evidence="1">
    <location>
        <begin position="12"/>
        <end position="33"/>
    </location>
</feature>
<feature type="transmembrane region" description="Helical" evidence="1">
    <location>
        <begin position="139"/>
        <end position="157"/>
    </location>
</feature>
<feature type="transmembrane region" description="Helical" evidence="1">
    <location>
        <begin position="114"/>
        <end position="133"/>
    </location>
</feature>